<feature type="transmembrane region" description="Helical" evidence="1">
    <location>
        <begin position="160"/>
        <end position="180"/>
    </location>
</feature>
<feature type="transmembrane region" description="Helical" evidence="1">
    <location>
        <begin position="93"/>
        <end position="116"/>
    </location>
</feature>
<evidence type="ECO:0000313" key="3">
    <source>
        <dbReference type="Proteomes" id="UP001150924"/>
    </source>
</evidence>
<accession>A0A9X3EV28</accession>
<dbReference type="AlphaFoldDB" id="A0A9X3EV28"/>
<keyword evidence="3" id="KW-1185">Reference proteome</keyword>
<sequence>MSLSLACLLAFEAADPAPVREPECERADDRCQAGLYLRRATTAKQDRHRAMTLLVAHRAHLVGALAKDTSAKHDATPEVVRPTLSREEQRERLLLRIGVGTLVPGALLFIPMAALLGHRAAGERELAVLNLDTAGRPTSAAEDATAAALGQRYTSTTAGAIALGITGGVLAVTGIALLAMDTRRVAVAPWGARGLGGLVLTGRF</sequence>
<name>A0A9X3EV28_9BACT</name>
<keyword evidence="1" id="KW-0812">Transmembrane</keyword>
<evidence type="ECO:0000256" key="1">
    <source>
        <dbReference type="SAM" id="Phobius"/>
    </source>
</evidence>
<gene>
    <name evidence="2" type="ORF">OV079_35855</name>
</gene>
<comment type="caution">
    <text evidence="2">The sequence shown here is derived from an EMBL/GenBank/DDBJ whole genome shotgun (WGS) entry which is preliminary data.</text>
</comment>
<dbReference type="Proteomes" id="UP001150924">
    <property type="component" value="Unassembled WGS sequence"/>
</dbReference>
<dbReference type="RefSeq" id="WP_267773963.1">
    <property type="nucleotide sequence ID" value="NZ_JAPNKE010000002.1"/>
</dbReference>
<keyword evidence="1" id="KW-0472">Membrane</keyword>
<organism evidence="2 3">
    <name type="scientific">Nannocystis pusilla</name>
    <dbReference type="NCBI Taxonomy" id="889268"/>
    <lineage>
        <taxon>Bacteria</taxon>
        <taxon>Pseudomonadati</taxon>
        <taxon>Myxococcota</taxon>
        <taxon>Polyangia</taxon>
        <taxon>Nannocystales</taxon>
        <taxon>Nannocystaceae</taxon>
        <taxon>Nannocystis</taxon>
    </lineage>
</organism>
<dbReference type="EMBL" id="JAPNKE010000002">
    <property type="protein sequence ID" value="MCY1010849.1"/>
    <property type="molecule type" value="Genomic_DNA"/>
</dbReference>
<reference evidence="2" key="1">
    <citation type="submission" date="2022-11" db="EMBL/GenBank/DDBJ databases">
        <title>Minimal conservation of predation-associated metabolite biosynthetic gene clusters underscores biosynthetic potential of Myxococcota including descriptions for ten novel species: Archangium lansinium sp. nov., Myxococcus landrumus sp. nov., Nannocystis bai.</title>
        <authorList>
            <person name="Ahearne A."/>
            <person name="Stevens C."/>
            <person name="Phillips K."/>
        </authorList>
    </citation>
    <scope>NUCLEOTIDE SEQUENCE</scope>
    <source>
        <strain evidence="2">Na p29</strain>
    </source>
</reference>
<proteinExistence type="predicted"/>
<keyword evidence="1" id="KW-1133">Transmembrane helix</keyword>
<protein>
    <submittedName>
        <fullName evidence="2">Uncharacterized protein</fullName>
    </submittedName>
</protein>
<evidence type="ECO:0000313" key="2">
    <source>
        <dbReference type="EMBL" id="MCY1010849.1"/>
    </source>
</evidence>